<evidence type="ECO:0000256" key="1">
    <source>
        <dbReference type="SAM" id="Coils"/>
    </source>
</evidence>
<feature type="coiled-coil region" evidence="1">
    <location>
        <begin position="99"/>
        <end position="210"/>
    </location>
</feature>
<reference evidence="2" key="2">
    <citation type="submission" date="2021-01" db="EMBL/GenBank/DDBJ databases">
        <authorList>
            <person name="Corre E."/>
            <person name="Pelletier E."/>
            <person name="Niang G."/>
            <person name="Scheremetjew M."/>
            <person name="Finn R."/>
            <person name="Kale V."/>
            <person name="Holt S."/>
            <person name="Cochrane G."/>
            <person name="Meng A."/>
            <person name="Brown T."/>
            <person name="Cohen L."/>
        </authorList>
    </citation>
    <scope>NUCLEOTIDE SEQUENCE</scope>
    <source>
        <strain evidence="2">RCC251</strain>
    </source>
</reference>
<accession>A0A7R9XPE5</accession>
<dbReference type="EMBL" id="HBDW01002373">
    <property type="protein sequence ID" value="CAD8218206.1"/>
    <property type="molecule type" value="Transcribed_RNA"/>
</dbReference>
<evidence type="ECO:0000313" key="3">
    <source>
        <dbReference type="EMBL" id="GHP09446.1"/>
    </source>
</evidence>
<name>A0A7R9XPE5_9CHLO</name>
<keyword evidence="4" id="KW-1185">Reference proteome</keyword>
<gene>
    <name evidence="2" type="ORF">PPRO1472_LOCUS1649</name>
    <name evidence="3" type="ORF">PPROV_000818100</name>
</gene>
<sequence>MSQSLRLCGSSIAFPRAINAKCLSHFEPAHAAWGTRIRNLTHSHAYCTPTALSESTNEPDHLDPRIPVPTPPTPQQARERAKAYARERNKYREGVSLLRKKYKLEIAQVEADKEAFAKRRDELRAQKQAIKDEERAKIKALNVAKHEKMVEELKEAKERRIANAVERTRRLQEDRTVADAHKQTTVATRAEQWIDNEEELEDAITRAMENPVPLGTT</sequence>
<evidence type="ECO:0000313" key="4">
    <source>
        <dbReference type="Proteomes" id="UP000660262"/>
    </source>
</evidence>
<dbReference type="AlphaFoldDB" id="A0A7R9XPE5"/>
<protein>
    <submittedName>
        <fullName evidence="2">Uncharacterized protein</fullName>
    </submittedName>
</protein>
<reference evidence="3" key="1">
    <citation type="submission" date="2020-10" db="EMBL/GenBank/DDBJ databases">
        <title>Unveiling of a novel bifunctional photoreceptor, Dualchrome1, isolated from a cosmopolitan green alga.</title>
        <authorList>
            <person name="Suzuki S."/>
            <person name="Kawachi M."/>
        </authorList>
    </citation>
    <scope>NUCLEOTIDE SEQUENCE</scope>
    <source>
        <strain evidence="3">NIES 2893</strain>
    </source>
</reference>
<keyword evidence="1" id="KW-0175">Coiled coil</keyword>
<dbReference type="EMBL" id="BNJQ01000025">
    <property type="protein sequence ID" value="GHP09446.1"/>
    <property type="molecule type" value="Genomic_DNA"/>
</dbReference>
<organism evidence="2">
    <name type="scientific">Pycnococcus provasolii</name>
    <dbReference type="NCBI Taxonomy" id="41880"/>
    <lineage>
        <taxon>Eukaryota</taxon>
        <taxon>Viridiplantae</taxon>
        <taxon>Chlorophyta</taxon>
        <taxon>Pseudoscourfieldiophyceae</taxon>
        <taxon>Pseudoscourfieldiales</taxon>
        <taxon>Pycnococcaceae</taxon>
        <taxon>Pycnococcus</taxon>
    </lineage>
</organism>
<proteinExistence type="predicted"/>
<evidence type="ECO:0000313" key="2">
    <source>
        <dbReference type="EMBL" id="CAD8218206.1"/>
    </source>
</evidence>
<dbReference type="Proteomes" id="UP000660262">
    <property type="component" value="Unassembled WGS sequence"/>
</dbReference>